<organism evidence="2 3">
    <name type="scientific">Gigaspora rosea</name>
    <dbReference type="NCBI Taxonomy" id="44941"/>
    <lineage>
        <taxon>Eukaryota</taxon>
        <taxon>Fungi</taxon>
        <taxon>Fungi incertae sedis</taxon>
        <taxon>Mucoromycota</taxon>
        <taxon>Glomeromycotina</taxon>
        <taxon>Glomeromycetes</taxon>
        <taxon>Diversisporales</taxon>
        <taxon>Gigasporaceae</taxon>
        <taxon>Gigaspora</taxon>
    </lineage>
</organism>
<comment type="caution">
    <text evidence="2">The sequence shown here is derived from an EMBL/GenBank/DDBJ whole genome shotgun (WGS) entry which is preliminary data.</text>
</comment>
<evidence type="ECO:0000313" key="3">
    <source>
        <dbReference type="Proteomes" id="UP000266673"/>
    </source>
</evidence>
<dbReference type="Proteomes" id="UP000266673">
    <property type="component" value="Unassembled WGS sequence"/>
</dbReference>
<feature type="signal peptide" evidence="1">
    <location>
        <begin position="1"/>
        <end position="18"/>
    </location>
</feature>
<name>A0A397U1A2_9GLOM</name>
<proteinExistence type="predicted"/>
<evidence type="ECO:0000256" key="1">
    <source>
        <dbReference type="SAM" id="SignalP"/>
    </source>
</evidence>
<gene>
    <name evidence="2" type="ORF">C2G38_718524</name>
</gene>
<evidence type="ECO:0000313" key="2">
    <source>
        <dbReference type="EMBL" id="RIB04022.1"/>
    </source>
</evidence>
<dbReference type="EMBL" id="QKWP01002271">
    <property type="protein sequence ID" value="RIB04022.1"/>
    <property type="molecule type" value="Genomic_DNA"/>
</dbReference>
<keyword evidence="1" id="KW-0732">Signal</keyword>
<protein>
    <recommendedName>
        <fullName evidence="4">Trypsin-like cysteine/serine peptidase domain-containing protein</fullName>
    </recommendedName>
</protein>
<reference evidence="2 3" key="1">
    <citation type="submission" date="2018-06" db="EMBL/GenBank/DDBJ databases">
        <title>Comparative genomics reveals the genomic features of Rhizophagus irregularis, R. cerebriforme, R. diaphanum and Gigaspora rosea, and their symbiotic lifestyle signature.</title>
        <authorList>
            <person name="Morin E."/>
            <person name="San Clemente H."/>
            <person name="Chen E.C.H."/>
            <person name="De La Providencia I."/>
            <person name="Hainaut M."/>
            <person name="Kuo A."/>
            <person name="Kohler A."/>
            <person name="Murat C."/>
            <person name="Tang N."/>
            <person name="Roy S."/>
            <person name="Loubradou J."/>
            <person name="Henrissat B."/>
            <person name="Grigoriev I.V."/>
            <person name="Corradi N."/>
            <person name="Roux C."/>
            <person name="Martin F.M."/>
        </authorList>
    </citation>
    <scope>NUCLEOTIDE SEQUENCE [LARGE SCALE GENOMIC DNA]</scope>
    <source>
        <strain evidence="2 3">DAOM 194757</strain>
    </source>
</reference>
<keyword evidence="3" id="KW-1185">Reference proteome</keyword>
<accession>A0A397U1A2</accession>
<dbReference type="AlphaFoldDB" id="A0A397U1A2"/>
<evidence type="ECO:0008006" key="4">
    <source>
        <dbReference type="Google" id="ProtNLM"/>
    </source>
</evidence>
<sequence>MIIIHYLVKLLLFSLIFMSQNYLTVQQSRRILSLKPLAEYWNVPLNDVPKLLIIERILSNTTRILTPLLHQYNESFGGSYIDVKKNLVFINTIDFSKEQIIRSSPILKNFENLLKFIPANYSTHQLESSFNSLGELINRTDPVNIIMGISSFYNRIVIDLNHSDDKENEAFLNATVPFEQFIFMNYLSDNNSLSLRSTSDSPISRPHTKRFLERYFLAGEGLVTSDNGQLAVRCSAGFSAIDNTTYQKYLITSARCLLNESNRAIYHAPWEQPLQLNETELDHFGNIVLLQRTSADFALIEKFSNNFKLTPMMRSSVEQVQQVIIDKFNNGGFEIPEGHLLCICGYQSHIKCGPVTLRGAEVTLKSVRVDKQKDHYYNMLKANIIVSNVDVGGTVYSIEIPGDGPNEGVPLVVVHGIVSAKLRRGGTAIQPLSGMTSFSPTSDMFARLRFIDLGIFRQLQL</sequence>
<feature type="chain" id="PRO_5017271039" description="Trypsin-like cysteine/serine peptidase domain-containing protein" evidence="1">
    <location>
        <begin position="19"/>
        <end position="461"/>
    </location>
</feature>
<dbReference type="OrthoDB" id="2345133at2759"/>